<gene>
    <name evidence="4" type="primary">thpR</name>
    <name evidence="4" type="ORF">IAC72_02205</name>
</gene>
<dbReference type="PANTHER" id="PTHR35561">
    <property type="entry name" value="RNA 2',3'-CYCLIC PHOSPHODIESTERASE"/>
    <property type="match status" value="1"/>
</dbReference>
<proteinExistence type="inferred from homology"/>
<comment type="caution">
    <text evidence="4">The sequence shown here is derived from an EMBL/GenBank/DDBJ whole genome shotgun (WGS) entry which is preliminary data.</text>
</comment>
<evidence type="ECO:0000256" key="1">
    <source>
        <dbReference type="ARBA" id="ARBA00022801"/>
    </source>
</evidence>
<dbReference type="HAMAP" id="MF_01940">
    <property type="entry name" value="RNA_CPDase"/>
    <property type="match status" value="1"/>
</dbReference>
<sequence length="182" mass="20416">MRIFIALELPDKTRENLSRSAGQLKELAISGNFVPPQNYHVTLHFLGEVAESDLIYVQSAMDGVRDMPAPLLSLQQVVTMRGSDAVCARIKQDGVLTLLHDKLGELLEKNGFDVEHRAYRPHVTVARRYRSTLPFSEVTKSVDVFNKAFYGTEAVLFESVLGKGAPQYVELYRISLPLPKQN</sequence>
<dbReference type="EC" id="3.1.4.58" evidence="2"/>
<reference evidence="4" key="1">
    <citation type="submission" date="2020-10" db="EMBL/GenBank/DDBJ databases">
        <authorList>
            <person name="Gilroy R."/>
        </authorList>
    </citation>
    <scope>NUCLEOTIDE SEQUENCE</scope>
    <source>
        <strain evidence="4">ChiHjej12B11-7776</strain>
    </source>
</reference>
<comment type="function">
    <text evidence="2">Hydrolyzes RNA 2',3'-cyclic phosphodiester to an RNA 2'-phosphomonoester.</text>
</comment>
<dbReference type="GO" id="GO:0008664">
    <property type="term" value="F:RNA 2',3'-cyclic 3'-phosphodiesterase activity"/>
    <property type="evidence" value="ECO:0007669"/>
    <property type="project" value="UniProtKB-EC"/>
</dbReference>
<dbReference type="AlphaFoldDB" id="A0A9D1MWY7"/>
<feature type="active site" description="Proton acceptor" evidence="2">
    <location>
        <position position="122"/>
    </location>
</feature>
<feature type="short sequence motif" description="HXTX 1" evidence="2">
    <location>
        <begin position="40"/>
        <end position="43"/>
    </location>
</feature>
<comment type="similarity">
    <text evidence="2">Belongs to the 2H phosphoesterase superfamily. ThpR family.</text>
</comment>
<dbReference type="Gene3D" id="3.90.1140.10">
    <property type="entry name" value="Cyclic phosphodiesterase"/>
    <property type="match status" value="1"/>
</dbReference>
<name>A0A9D1MWY7_9BACT</name>
<dbReference type="EMBL" id="DVOC01000040">
    <property type="protein sequence ID" value="HIU90816.1"/>
    <property type="molecule type" value="Genomic_DNA"/>
</dbReference>
<evidence type="ECO:0000259" key="3">
    <source>
        <dbReference type="Pfam" id="PF02834"/>
    </source>
</evidence>
<organism evidence="4 5">
    <name type="scientific">Candidatus Fimimonas merdipullorum</name>
    <dbReference type="NCBI Taxonomy" id="2840822"/>
    <lineage>
        <taxon>Bacteria</taxon>
        <taxon>Pseudomonadati</taxon>
        <taxon>Myxococcota</taxon>
        <taxon>Myxococcia</taxon>
        <taxon>Myxococcales</taxon>
        <taxon>Cystobacterineae</taxon>
        <taxon>Myxococcaceae</taxon>
        <taxon>Myxococcaceae incertae sedis</taxon>
        <taxon>Candidatus Fimimonas</taxon>
    </lineage>
</organism>
<reference evidence="4" key="2">
    <citation type="journal article" date="2021" name="PeerJ">
        <title>Extensive microbial diversity within the chicken gut microbiome revealed by metagenomics and culture.</title>
        <authorList>
            <person name="Gilroy R."/>
            <person name="Ravi A."/>
            <person name="Getino M."/>
            <person name="Pursley I."/>
            <person name="Horton D.L."/>
            <person name="Alikhan N.F."/>
            <person name="Baker D."/>
            <person name="Gharbi K."/>
            <person name="Hall N."/>
            <person name="Watson M."/>
            <person name="Adriaenssens E.M."/>
            <person name="Foster-Nyarko E."/>
            <person name="Jarju S."/>
            <person name="Secka A."/>
            <person name="Antonio M."/>
            <person name="Oren A."/>
            <person name="Chaudhuri R.R."/>
            <person name="La Ragione R."/>
            <person name="Hildebrand F."/>
            <person name="Pallen M.J."/>
        </authorList>
    </citation>
    <scope>NUCLEOTIDE SEQUENCE</scope>
    <source>
        <strain evidence="4">ChiHjej12B11-7776</strain>
    </source>
</reference>
<dbReference type="InterPro" id="IPR014051">
    <property type="entry name" value="Phosphoesterase_HXTX"/>
</dbReference>
<dbReference type="Proteomes" id="UP000886852">
    <property type="component" value="Unassembled WGS sequence"/>
</dbReference>
<evidence type="ECO:0000256" key="2">
    <source>
        <dbReference type="HAMAP-Rule" id="MF_01940"/>
    </source>
</evidence>
<dbReference type="PANTHER" id="PTHR35561:SF1">
    <property type="entry name" value="RNA 2',3'-CYCLIC PHOSPHODIESTERASE"/>
    <property type="match status" value="1"/>
</dbReference>
<comment type="catalytic activity">
    <reaction evidence="2">
        <text>a 3'-end 2',3'-cyclophospho-ribonucleotide-RNA + H2O = a 3'-end 2'-phospho-ribonucleotide-RNA + H(+)</text>
        <dbReference type="Rhea" id="RHEA:11828"/>
        <dbReference type="Rhea" id="RHEA-COMP:10464"/>
        <dbReference type="Rhea" id="RHEA-COMP:17353"/>
        <dbReference type="ChEBI" id="CHEBI:15377"/>
        <dbReference type="ChEBI" id="CHEBI:15378"/>
        <dbReference type="ChEBI" id="CHEBI:83064"/>
        <dbReference type="ChEBI" id="CHEBI:173113"/>
        <dbReference type="EC" id="3.1.4.58"/>
    </reaction>
</comment>
<dbReference type="Pfam" id="PF02834">
    <property type="entry name" value="LigT_PEase"/>
    <property type="match status" value="1"/>
</dbReference>
<feature type="active site" description="Proton donor" evidence="2">
    <location>
        <position position="40"/>
    </location>
</feature>
<feature type="short sequence motif" description="HXTX 2" evidence="2">
    <location>
        <begin position="122"/>
        <end position="125"/>
    </location>
</feature>
<dbReference type="GO" id="GO:0004113">
    <property type="term" value="F:2',3'-cyclic-nucleotide 3'-phosphodiesterase activity"/>
    <property type="evidence" value="ECO:0007669"/>
    <property type="project" value="InterPro"/>
</dbReference>
<dbReference type="NCBIfam" id="TIGR02258">
    <property type="entry name" value="2_5_ligase"/>
    <property type="match status" value="1"/>
</dbReference>
<evidence type="ECO:0000313" key="4">
    <source>
        <dbReference type="EMBL" id="HIU90816.1"/>
    </source>
</evidence>
<dbReference type="InterPro" id="IPR004175">
    <property type="entry name" value="RNA_CPDase"/>
</dbReference>
<dbReference type="SUPFAM" id="SSF55144">
    <property type="entry name" value="LigT-like"/>
    <property type="match status" value="1"/>
</dbReference>
<feature type="domain" description="Phosphoesterase HXTX" evidence="3">
    <location>
        <begin position="7"/>
        <end position="71"/>
    </location>
</feature>
<accession>A0A9D1MWY7</accession>
<protein>
    <recommendedName>
        <fullName evidence="2">RNA 2',3'-cyclic phosphodiesterase</fullName>
        <shortName evidence="2">RNA 2',3'-CPDase</shortName>
        <ecNumber evidence="2">3.1.4.58</ecNumber>
    </recommendedName>
</protein>
<keyword evidence="1 2" id="KW-0378">Hydrolase</keyword>
<dbReference type="InterPro" id="IPR009097">
    <property type="entry name" value="Cyclic_Pdiesterase"/>
</dbReference>
<evidence type="ECO:0000313" key="5">
    <source>
        <dbReference type="Proteomes" id="UP000886852"/>
    </source>
</evidence>